<dbReference type="InterPro" id="IPR036910">
    <property type="entry name" value="HMG_box_dom_sf"/>
</dbReference>
<dbReference type="GO" id="GO:0005634">
    <property type="term" value="C:nucleus"/>
    <property type="evidence" value="ECO:0007669"/>
    <property type="project" value="UniProtKB-UniRule"/>
</dbReference>
<feature type="compositionally biased region" description="Basic residues" evidence="2">
    <location>
        <begin position="91"/>
        <end position="110"/>
    </location>
</feature>
<dbReference type="SMART" id="SM00398">
    <property type="entry name" value="HMG"/>
    <property type="match status" value="2"/>
</dbReference>
<dbReference type="Proteomes" id="UP000562682">
    <property type="component" value="Unassembled WGS sequence"/>
</dbReference>
<evidence type="ECO:0000256" key="1">
    <source>
        <dbReference type="PROSITE-ProRule" id="PRU00267"/>
    </source>
</evidence>
<keyword evidence="1" id="KW-0539">Nucleus</keyword>
<feature type="region of interest" description="Disordered" evidence="2">
    <location>
        <begin position="50"/>
        <end position="117"/>
    </location>
</feature>
<proteinExistence type="predicted"/>
<dbReference type="Gene3D" id="1.10.30.10">
    <property type="entry name" value="High mobility group box domain"/>
    <property type="match status" value="2"/>
</dbReference>
<gene>
    <name evidence="4" type="ORF">FDENT_12782</name>
</gene>
<comment type="caution">
    <text evidence="4">The sequence shown here is derived from an EMBL/GenBank/DDBJ whole genome shotgun (WGS) entry which is preliminary data.</text>
</comment>
<dbReference type="InterPro" id="IPR009071">
    <property type="entry name" value="HMG_box_dom"/>
</dbReference>
<keyword evidence="5" id="KW-1185">Reference proteome</keyword>
<dbReference type="GO" id="GO:0003677">
    <property type="term" value="F:DNA binding"/>
    <property type="evidence" value="ECO:0007669"/>
    <property type="project" value="UniProtKB-UniRule"/>
</dbReference>
<feature type="DNA-binding region" description="HMG box" evidence="1">
    <location>
        <begin position="236"/>
        <end position="300"/>
    </location>
</feature>
<feature type="domain" description="HMG box" evidence="3">
    <location>
        <begin position="236"/>
        <end position="300"/>
    </location>
</feature>
<dbReference type="PROSITE" id="PS50118">
    <property type="entry name" value="HMG_BOX_2"/>
    <property type="match status" value="1"/>
</dbReference>
<keyword evidence="1" id="KW-0238">DNA-binding</keyword>
<evidence type="ECO:0000313" key="4">
    <source>
        <dbReference type="EMBL" id="KAF5664759.1"/>
    </source>
</evidence>
<feature type="region of interest" description="Disordered" evidence="2">
    <location>
        <begin position="1"/>
        <end position="23"/>
    </location>
</feature>
<evidence type="ECO:0000256" key="2">
    <source>
        <dbReference type="SAM" id="MobiDB-lite"/>
    </source>
</evidence>
<organism evidence="4 5">
    <name type="scientific">Fusarium denticulatum</name>
    <dbReference type="NCBI Taxonomy" id="48507"/>
    <lineage>
        <taxon>Eukaryota</taxon>
        <taxon>Fungi</taxon>
        <taxon>Dikarya</taxon>
        <taxon>Ascomycota</taxon>
        <taxon>Pezizomycotina</taxon>
        <taxon>Sordariomycetes</taxon>
        <taxon>Hypocreomycetidae</taxon>
        <taxon>Hypocreales</taxon>
        <taxon>Nectriaceae</taxon>
        <taxon>Fusarium</taxon>
        <taxon>Fusarium fujikuroi species complex</taxon>
    </lineage>
</organism>
<dbReference type="AlphaFoldDB" id="A0A8H5WNX9"/>
<evidence type="ECO:0000313" key="5">
    <source>
        <dbReference type="Proteomes" id="UP000562682"/>
    </source>
</evidence>
<accession>A0A8H5WNX9</accession>
<protein>
    <submittedName>
        <fullName evidence="4">Transcription factor mitochondrial</fullName>
    </submittedName>
</protein>
<sequence length="312" mass="34611">MLTSVGRAAVHRAQTARLSVSASAPSAAQLLCRQSAIKTAFPIRSFTVSAWSPSPASGDKKAAKKTTTTTTKKATLTTKSKSKATDSKSKSQTKAKPKPKAAAPKPKKAKKEVDPEKAKKLEIRELKKWALKDKLAMLPASTWTLFTSENQGNLSGTGGITQQMTELSEKFRQLTESEQQELHRRAVTNRQKNLATYKAWVETHEPARIYLANKARRRLAFLTGKPVKPISDERLPLRPTGSYSLYLIDNWNKSHAESNQTKFKEIGESWKDVTPTEKALYEQRAADSSVKYKAEIEKLDARAKVIQETGLA</sequence>
<name>A0A8H5WNX9_9HYPO</name>
<feature type="compositionally biased region" description="Low complexity" evidence="2">
    <location>
        <begin position="65"/>
        <end position="79"/>
    </location>
</feature>
<evidence type="ECO:0000259" key="3">
    <source>
        <dbReference type="PROSITE" id="PS50118"/>
    </source>
</evidence>
<reference evidence="4 5" key="1">
    <citation type="submission" date="2020-05" db="EMBL/GenBank/DDBJ databases">
        <title>Identification and distribution of gene clusters putatively required for synthesis of sphingolipid metabolism inhibitors in phylogenetically diverse species of the filamentous fungus Fusarium.</title>
        <authorList>
            <person name="Kim H.-S."/>
            <person name="Busman M."/>
            <person name="Brown D.W."/>
            <person name="Divon H."/>
            <person name="Uhlig S."/>
            <person name="Proctor R.H."/>
        </authorList>
    </citation>
    <scope>NUCLEOTIDE SEQUENCE [LARGE SCALE GENOMIC DNA]</scope>
    <source>
        <strain evidence="4 5">NRRL 25311</strain>
    </source>
</reference>
<dbReference type="SUPFAM" id="SSF47095">
    <property type="entry name" value="HMG-box"/>
    <property type="match status" value="2"/>
</dbReference>
<dbReference type="EMBL" id="JAAOAK010000459">
    <property type="protein sequence ID" value="KAF5664759.1"/>
    <property type="molecule type" value="Genomic_DNA"/>
</dbReference>